<accession>A0A2T6BZG8</accession>
<keyword evidence="2" id="KW-1185">Reference proteome</keyword>
<dbReference type="RefSeq" id="WP_108114701.1">
    <property type="nucleotide sequence ID" value="NZ_QBKT01000004.1"/>
</dbReference>
<evidence type="ECO:0000313" key="1">
    <source>
        <dbReference type="EMBL" id="PTX61463.1"/>
    </source>
</evidence>
<dbReference type="OrthoDB" id="907191at2"/>
<comment type="caution">
    <text evidence="1">The sequence shown here is derived from an EMBL/GenBank/DDBJ whole genome shotgun (WGS) entry which is preliminary data.</text>
</comment>
<organism evidence="1 2">
    <name type="scientific">Kordia periserrulae</name>
    <dbReference type="NCBI Taxonomy" id="701523"/>
    <lineage>
        <taxon>Bacteria</taxon>
        <taxon>Pseudomonadati</taxon>
        <taxon>Bacteroidota</taxon>
        <taxon>Flavobacteriia</taxon>
        <taxon>Flavobacteriales</taxon>
        <taxon>Flavobacteriaceae</taxon>
        <taxon>Kordia</taxon>
    </lineage>
</organism>
<dbReference type="Proteomes" id="UP000244090">
    <property type="component" value="Unassembled WGS sequence"/>
</dbReference>
<name>A0A2T6BZG8_9FLAO</name>
<proteinExistence type="predicted"/>
<gene>
    <name evidence="1" type="ORF">C8N46_104106</name>
</gene>
<dbReference type="AlphaFoldDB" id="A0A2T6BZG8"/>
<sequence>MTTIPQFLASQHYLLPRYFPEITIAQPQILQNNGDQIKVTATVMPFQNGQSAFYWISELKIFLSFVGLQLQSGKFGITFTYTKSQNTLTIAYGIQNFSIHIDGVNADIDTPTLDITLNLQSADTIIDFLGYVNISAFDSKTYPVLLNFQVDFTNKSLSSFAGSLSHTFSKPKELLSLPPELKGLTLNAESLGIEAGMIVEPPIALLGISASGTVKTAKETLHVDDFAIICTPDADFAPLYISFSFGEITLAEALQFANPSAMKVEALANIPVVLKEPEFTWCEKSVPLINGTTASPGISFQGMADIFGFQVYASFKQNNGQFQSCLLQFDGPLTFSLHGKNILALAGEGKAILGNPEVKNWEVPLNSEDAYKIKHSQPKTICKSGGAVINVDTNDHEIFGSAQVTFLNMEMGIVDLNVNEHEISFDTRTQISHFIHQSIQFSLYDNQVYVAYTSHVDVKIPLLENMGIYNFNNDIAVASTITHSNFMAEIQFELMGTTHNIYSIDISHCSSIEEIQEVINNQLIEKLPAILMEYLMANPLQLIKLFQTGHILIEKIEQAATFLTSMLQKLGIPIPDMTPYISEIGKMYHISAQQLTEAIKSLYGESEVVIKETGKMLLKVPYLPSKEVAAALKTTFNAGQELVTEIFYGVGIGAKETAEILENIYGMSAEGIADLMKQVGYTADAIGEAFEEVGGKLVKVGEEIINHVFHFLPWSPFDFDAEKKENSN</sequence>
<protein>
    <submittedName>
        <fullName evidence="1">Uncharacterized protein</fullName>
    </submittedName>
</protein>
<evidence type="ECO:0000313" key="2">
    <source>
        <dbReference type="Proteomes" id="UP000244090"/>
    </source>
</evidence>
<dbReference type="EMBL" id="QBKT01000004">
    <property type="protein sequence ID" value="PTX61463.1"/>
    <property type="molecule type" value="Genomic_DNA"/>
</dbReference>
<reference evidence="1 2" key="1">
    <citation type="submission" date="2018-04" db="EMBL/GenBank/DDBJ databases">
        <title>Genomic Encyclopedia of Archaeal and Bacterial Type Strains, Phase II (KMG-II): from individual species to whole genera.</title>
        <authorList>
            <person name="Goeker M."/>
        </authorList>
    </citation>
    <scope>NUCLEOTIDE SEQUENCE [LARGE SCALE GENOMIC DNA]</scope>
    <source>
        <strain evidence="1 2">DSM 25731</strain>
    </source>
</reference>